<organism evidence="1 2">
    <name type="scientific">Streptococcus constellatus</name>
    <dbReference type="NCBI Taxonomy" id="76860"/>
    <lineage>
        <taxon>Bacteria</taxon>
        <taxon>Bacillati</taxon>
        <taxon>Bacillota</taxon>
        <taxon>Bacilli</taxon>
        <taxon>Lactobacillales</taxon>
        <taxon>Streptococcaceae</taxon>
        <taxon>Streptococcus</taxon>
        <taxon>Streptococcus anginosus group</taxon>
    </lineage>
</organism>
<reference evidence="1 2" key="1">
    <citation type="submission" date="2019-07" db="EMBL/GenBank/DDBJ databases">
        <authorList>
            <person name="Hibberd C M."/>
            <person name="Gehrig L. J."/>
            <person name="Chang H.-W."/>
            <person name="Venkatesh S."/>
        </authorList>
    </citation>
    <scope>NUCLEOTIDE SEQUENCE [LARGE SCALE GENOMIC DNA]</scope>
    <source>
        <strain evidence="1">Streptococcus_constellatus_SS_Bg39</strain>
    </source>
</reference>
<evidence type="ECO:0000313" key="2">
    <source>
        <dbReference type="Proteomes" id="UP000385544"/>
    </source>
</evidence>
<name>A0A564U2G4_STRCV</name>
<dbReference type="EMBL" id="CABHMZ010000037">
    <property type="protein sequence ID" value="VUX13665.1"/>
    <property type="molecule type" value="Genomic_DNA"/>
</dbReference>
<dbReference type="AlphaFoldDB" id="A0A564U2G4"/>
<dbReference type="OrthoDB" id="9908036at2"/>
<accession>A0A564U2G4</accession>
<dbReference type="Proteomes" id="UP000385544">
    <property type="component" value="Unassembled WGS sequence"/>
</dbReference>
<proteinExistence type="predicted"/>
<evidence type="ECO:0000313" key="1">
    <source>
        <dbReference type="EMBL" id="VUX13665.1"/>
    </source>
</evidence>
<protein>
    <submittedName>
        <fullName evidence="1">Uncharacterized protein</fullName>
    </submittedName>
</protein>
<gene>
    <name evidence="1" type="ORF">SCSS39_00201</name>
</gene>
<sequence>MNKYQKLIQLIKKNSFSIISQKVHDSQSGWNGESLVIKDGAVPIFDLSVNGYCFDDDSVDKALDAVEDYLENKNMTSFDAFKEWVDAHKE</sequence>
<dbReference type="RefSeq" id="WP_144211239.1">
    <property type="nucleotide sequence ID" value="NZ_CABHMZ010000037.1"/>
</dbReference>